<protein>
    <recommendedName>
        <fullName evidence="1">FAS1 domain-containing protein</fullName>
    </recommendedName>
</protein>
<dbReference type="Gene3D" id="2.30.180.10">
    <property type="entry name" value="FAS1 domain"/>
    <property type="match status" value="1"/>
</dbReference>
<proteinExistence type="predicted"/>
<dbReference type="STRING" id="762982.HMPREF9442_01065"/>
<evidence type="ECO:0000313" key="2">
    <source>
        <dbReference type="EMBL" id="EGG55449.1"/>
    </source>
</evidence>
<dbReference type="Proteomes" id="UP000005546">
    <property type="component" value="Unassembled WGS sequence"/>
</dbReference>
<dbReference type="InterPro" id="IPR036378">
    <property type="entry name" value="FAS1_dom_sf"/>
</dbReference>
<comment type="caution">
    <text evidence="2">The sequence shown here is derived from an EMBL/GenBank/DDBJ whole genome shotgun (WGS) entry which is preliminary data.</text>
</comment>
<dbReference type="PROSITE" id="PS50213">
    <property type="entry name" value="FAS1"/>
    <property type="match status" value="1"/>
</dbReference>
<organism evidence="2 3">
    <name type="scientific">Paraprevotella xylaniphila YIT 11841</name>
    <dbReference type="NCBI Taxonomy" id="762982"/>
    <lineage>
        <taxon>Bacteria</taxon>
        <taxon>Pseudomonadati</taxon>
        <taxon>Bacteroidota</taxon>
        <taxon>Bacteroidia</taxon>
        <taxon>Bacteroidales</taxon>
        <taxon>Prevotellaceae</taxon>
        <taxon>Paraprevotella</taxon>
    </lineage>
</organism>
<dbReference type="HOGENOM" id="CLU_1081444_0_0_10"/>
<feature type="domain" description="FAS1" evidence="1">
    <location>
        <begin position="49"/>
        <end position="226"/>
    </location>
</feature>
<dbReference type="AlphaFoldDB" id="F3QSA8"/>
<reference evidence="2 3" key="1">
    <citation type="submission" date="2011-02" db="EMBL/GenBank/DDBJ databases">
        <authorList>
            <person name="Weinstock G."/>
            <person name="Sodergren E."/>
            <person name="Clifton S."/>
            <person name="Fulton L."/>
            <person name="Fulton B."/>
            <person name="Courtney L."/>
            <person name="Fronick C."/>
            <person name="Harrison M."/>
            <person name="Strong C."/>
            <person name="Farmer C."/>
            <person name="Delahaunty K."/>
            <person name="Markovic C."/>
            <person name="Hall O."/>
            <person name="Minx P."/>
            <person name="Tomlinson C."/>
            <person name="Mitreva M."/>
            <person name="Hou S."/>
            <person name="Chen J."/>
            <person name="Wollam A."/>
            <person name="Pepin K.H."/>
            <person name="Johnson M."/>
            <person name="Bhonagiri V."/>
            <person name="Zhang X."/>
            <person name="Suruliraj S."/>
            <person name="Warren W."/>
            <person name="Chinwalla A."/>
            <person name="Mardis E.R."/>
            <person name="Wilson R.K."/>
        </authorList>
    </citation>
    <scope>NUCLEOTIDE SEQUENCE [LARGE SCALE GENOMIC DNA]</scope>
    <source>
        <strain evidence="2 3">YIT 11841</strain>
    </source>
</reference>
<evidence type="ECO:0000313" key="3">
    <source>
        <dbReference type="Proteomes" id="UP000005546"/>
    </source>
</evidence>
<dbReference type="EMBL" id="AFBR01000025">
    <property type="protein sequence ID" value="EGG55449.1"/>
    <property type="molecule type" value="Genomic_DNA"/>
</dbReference>
<dbReference type="OrthoDB" id="1097608at2"/>
<dbReference type="SUPFAM" id="SSF82153">
    <property type="entry name" value="FAS1 domain"/>
    <property type="match status" value="1"/>
</dbReference>
<name>F3QSA8_9BACT</name>
<accession>F3QSA8</accession>
<dbReference type="Pfam" id="PF02469">
    <property type="entry name" value="Fasciclin"/>
    <property type="match status" value="1"/>
</dbReference>
<evidence type="ECO:0000259" key="1">
    <source>
        <dbReference type="PROSITE" id="PS50213"/>
    </source>
</evidence>
<sequence>MLYFKLLFMRYSLRNFLIWFGAVVLSFSAIGCQNDDYLEDGGKHNPYYNGTVLDYLEQHPDKHYFSDLVEMIHYAGMDSVFQNGEITFFAPTDWSISFSVDYLSRKLYFTMREDSVKDLRQIRPEVWKEFLSMYVIPGKYCLKDIPQLDTAAVSAYPGGAYYSLAGKPMNMGVVYYDASGVKYAGPRQILYSYVNDFASMDMINAYVASCDIQPFNGVVHVIRFTNHNFGFDRDVFAQKAIGAGILPLEEVKRREKECLIRKKEEDRL</sequence>
<gene>
    <name evidence="2" type="ORF">HMPREF9442_01065</name>
</gene>
<dbReference type="eggNOG" id="ENOG5031BPG">
    <property type="taxonomic scope" value="Bacteria"/>
</dbReference>
<keyword evidence="3" id="KW-1185">Reference proteome</keyword>
<dbReference type="PROSITE" id="PS51257">
    <property type="entry name" value="PROKAR_LIPOPROTEIN"/>
    <property type="match status" value="1"/>
</dbReference>
<dbReference type="InterPro" id="IPR000782">
    <property type="entry name" value="FAS1_domain"/>
</dbReference>